<gene>
    <name evidence="1" type="ORF">LS48_13975</name>
</gene>
<organism evidence="1 2">
    <name type="scientific">Aequorivita aquimaris</name>
    <dbReference type="NCBI Taxonomy" id="1548749"/>
    <lineage>
        <taxon>Bacteria</taxon>
        <taxon>Pseudomonadati</taxon>
        <taxon>Bacteroidota</taxon>
        <taxon>Flavobacteriia</taxon>
        <taxon>Flavobacteriales</taxon>
        <taxon>Flavobacteriaceae</taxon>
        <taxon>Aequorivita</taxon>
    </lineage>
</organism>
<protein>
    <submittedName>
        <fullName evidence="1">Uncharacterized protein</fullName>
    </submittedName>
</protein>
<reference evidence="2" key="1">
    <citation type="submission" date="2014-10" db="EMBL/GenBank/DDBJ databases">
        <title>Genome sequencing of Vitellibacter sp. D-24.</title>
        <authorList>
            <person name="Thevarajoo S."/>
            <person name="Selvaratnam C."/>
            <person name="Goh K.M."/>
            <person name="Chong C.S."/>
        </authorList>
    </citation>
    <scope>NUCLEOTIDE SEQUENCE [LARGE SCALE GENOMIC DNA]</scope>
    <source>
        <strain evidence="2">D-24</strain>
    </source>
</reference>
<dbReference type="RefSeq" id="WP_062623110.1">
    <property type="nucleotide sequence ID" value="NZ_JRWG01000013.1"/>
</dbReference>
<dbReference type="AlphaFoldDB" id="A0A137REQ7"/>
<proteinExistence type="predicted"/>
<keyword evidence="2" id="KW-1185">Reference proteome</keyword>
<dbReference type="EMBL" id="JRWG01000013">
    <property type="protein sequence ID" value="KXN97979.1"/>
    <property type="molecule type" value="Genomic_DNA"/>
</dbReference>
<dbReference type="Proteomes" id="UP000070138">
    <property type="component" value="Unassembled WGS sequence"/>
</dbReference>
<name>A0A137REQ7_9FLAO</name>
<accession>A0A137REQ7</accession>
<evidence type="ECO:0000313" key="2">
    <source>
        <dbReference type="Proteomes" id="UP000070138"/>
    </source>
</evidence>
<sequence>MKNKPLILLEVLEKFKNKKGELFEVVKPKNILLEIIDKEQNSDFYFNIVDYKISEKFEIQIDRKPQSKRQTKNYQEWIEASELETKFNDWTKLLEEYEKLKE</sequence>
<comment type="caution">
    <text evidence="1">The sequence shown here is derived from an EMBL/GenBank/DDBJ whole genome shotgun (WGS) entry which is preliminary data.</text>
</comment>
<reference evidence="1 2" key="2">
    <citation type="journal article" date="2016" name="Int. J. Syst. Evol. Microbiol.">
        <title>Vitellibacter aquimaris sp. nov., a marine bacterium isolated from seawater.</title>
        <authorList>
            <person name="Thevarajoo S."/>
            <person name="Selvaratnam C."/>
            <person name="Goh K.M."/>
            <person name="Hong K.W."/>
            <person name="Chan X.Y."/>
            <person name="Chan K.G."/>
            <person name="Chong C.S."/>
        </authorList>
    </citation>
    <scope>NUCLEOTIDE SEQUENCE [LARGE SCALE GENOMIC DNA]</scope>
    <source>
        <strain evidence="1 2">D-24</strain>
    </source>
</reference>
<dbReference type="OrthoDB" id="963867at2"/>
<evidence type="ECO:0000313" key="1">
    <source>
        <dbReference type="EMBL" id="KXN97979.1"/>
    </source>
</evidence>